<protein>
    <submittedName>
        <fullName evidence="5">Transcriptional regulator, MarR family</fullName>
    </submittedName>
</protein>
<name>A0A0K1QCU9_9BACT</name>
<accession>A0A0K1QCU9</accession>
<dbReference type="AlphaFoldDB" id="A0A0K1QCU9"/>
<dbReference type="PANTHER" id="PTHR33164">
    <property type="entry name" value="TRANSCRIPTIONAL REGULATOR, MARR FAMILY"/>
    <property type="match status" value="1"/>
</dbReference>
<dbReference type="STRING" id="1391654.AKJ09_09898"/>
<dbReference type="InterPro" id="IPR036388">
    <property type="entry name" value="WH-like_DNA-bd_sf"/>
</dbReference>
<dbReference type="GO" id="GO:0003677">
    <property type="term" value="F:DNA binding"/>
    <property type="evidence" value="ECO:0007669"/>
    <property type="project" value="UniProtKB-KW"/>
</dbReference>
<dbReference type="PROSITE" id="PS50995">
    <property type="entry name" value="HTH_MARR_2"/>
    <property type="match status" value="1"/>
</dbReference>
<dbReference type="GO" id="GO:0006950">
    <property type="term" value="P:response to stress"/>
    <property type="evidence" value="ECO:0007669"/>
    <property type="project" value="TreeGrafter"/>
</dbReference>
<keyword evidence="6" id="KW-1185">Reference proteome</keyword>
<evidence type="ECO:0000256" key="1">
    <source>
        <dbReference type="ARBA" id="ARBA00023015"/>
    </source>
</evidence>
<feature type="domain" description="HTH marR-type" evidence="4">
    <location>
        <begin position="15"/>
        <end position="147"/>
    </location>
</feature>
<evidence type="ECO:0000259" key="4">
    <source>
        <dbReference type="PROSITE" id="PS50995"/>
    </source>
</evidence>
<dbReference type="InterPro" id="IPR023187">
    <property type="entry name" value="Tscrpt_reg_MarR-type_CS"/>
</dbReference>
<keyword evidence="1" id="KW-0805">Transcription regulation</keyword>
<dbReference type="InterPro" id="IPR039422">
    <property type="entry name" value="MarR/SlyA-like"/>
</dbReference>
<dbReference type="PROSITE" id="PS01117">
    <property type="entry name" value="HTH_MARR_1"/>
    <property type="match status" value="1"/>
</dbReference>
<dbReference type="PANTHER" id="PTHR33164:SF43">
    <property type="entry name" value="HTH-TYPE TRANSCRIPTIONAL REPRESSOR YETL"/>
    <property type="match status" value="1"/>
</dbReference>
<dbReference type="SMART" id="SM00347">
    <property type="entry name" value="HTH_MARR"/>
    <property type="match status" value="1"/>
</dbReference>
<organism evidence="5 6">
    <name type="scientific">Labilithrix luteola</name>
    <dbReference type="NCBI Taxonomy" id="1391654"/>
    <lineage>
        <taxon>Bacteria</taxon>
        <taxon>Pseudomonadati</taxon>
        <taxon>Myxococcota</taxon>
        <taxon>Polyangia</taxon>
        <taxon>Polyangiales</taxon>
        <taxon>Labilitrichaceae</taxon>
        <taxon>Labilithrix</taxon>
    </lineage>
</organism>
<evidence type="ECO:0000313" key="6">
    <source>
        <dbReference type="Proteomes" id="UP000064967"/>
    </source>
</evidence>
<dbReference type="EMBL" id="CP012333">
    <property type="protein sequence ID" value="AKV03235.1"/>
    <property type="molecule type" value="Genomic_DNA"/>
</dbReference>
<evidence type="ECO:0000256" key="3">
    <source>
        <dbReference type="ARBA" id="ARBA00023163"/>
    </source>
</evidence>
<dbReference type="InterPro" id="IPR000835">
    <property type="entry name" value="HTH_MarR-typ"/>
</dbReference>
<sequence>MPSEADGPSVPRAEANEVFDSLRRIVRHLRLAANASESAAGMSTAQLFVLSRLAEAKATSIRELAVRTMTDPSSVSVVVAKLEARGLVERTPDATDRRRALLSLTAAGKKLLAKAPELPQVRLLEAVEALPTARRRAIVSALSDLVTALGAEAAEPQFFFEDEPSRSRGSKTSSARKR</sequence>
<gene>
    <name evidence="5" type="ORF">AKJ09_09898</name>
</gene>
<dbReference type="InterPro" id="IPR036390">
    <property type="entry name" value="WH_DNA-bd_sf"/>
</dbReference>
<reference evidence="5 6" key="1">
    <citation type="submission" date="2015-08" db="EMBL/GenBank/DDBJ databases">
        <authorList>
            <person name="Babu N.S."/>
            <person name="Beckwith C.J."/>
            <person name="Beseler K.G."/>
            <person name="Brison A."/>
            <person name="Carone J.V."/>
            <person name="Caskin T.P."/>
            <person name="Diamond M."/>
            <person name="Durham M.E."/>
            <person name="Foxe J.M."/>
            <person name="Go M."/>
            <person name="Henderson B.A."/>
            <person name="Jones I.B."/>
            <person name="McGettigan J.A."/>
            <person name="Micheletti S.J."/>
            <person name="Nasrallah M.E."/>
            <person name="Ortiz D."/>
            <person name="Piller C.R."/>
            <person name="Privatt S.R."/>
            <person name="Schneider S.L."/>
            <person name="Sharp S."/>
            <person name="Smith T.C."/>
            <person name="Stanton J.D."/>
            <person name="Ullery H.E."/>
            <person name="Wilson R.J."/>
            <person name="Serrano M.G."/>
            <person name="Buck G."/>
            <person name="Lee V."/>
            <person name="Wang Y."/>
            <person name="Carvalho R."/>
            <person name="Voegtly L."/>
            <person name="Shi R."/>
            <person name="Duckworth R."/>
            <person name="Johnson A."/>
            <person name="Loviza R."/>
            <person name="Walstead R."/>
            <person name="Shah Z."/>
            <person name="Kiflezghi M."/>
            <person name="Wade K."/>
            <person name="Ball S.L."/>
            <person name="Bradley K.W."/>
            <person name="Asai D.J."/>
            <person name="Bowman C.A."/>
            <person name="Russell D.A."/>
            <person name="Pope W.H."/>
            <person name="Jacobs-Sera D."/>
            <person name="Hendrix R.W."/>
            <person name="Hatfull G.F."/>
        </authorList>
    </citation>
    <scope>NUCLEOTIDE SEQUENCE [LARGE SCALE GENOMIC DNA]</scope>
    <source>
        <strain evidence="5 6">DSM 27648</strain>
    </source>
</reference>
<dbReference type="Pfam" id="PF12802">
    <property type="entry name" value="MarR_2"/>
    <property type="match status" value="1"/>
</dbReference>
<evidence type="ECO:0000313" key="5">
    <source>
        <dbReference type="EMBL" id="AKV03235.1"/>
    </source>
</evidence>
<dbReference type="SUPFAM" id="SSF46785">
    <property type="entry name" value="Winged helix' DNA-binding domain"/>
    <property type="match status" value="1"/>
</dbReference>
<evidence type="ECO:0000256" key="2">
    <source>
        <dbReference type="ARBA" id="ARBA00023125"/>
    </source>
</evidence>
<dbReference type="GO" id="GO:0003700">
    <property type="term" value="F:DNA-binding transcription factor activity"/>
    <property type="evidence" value="ECO:0007669"/>
    <property type="project" value="InterPro"/>
</dbReference>
<dbReference type="KEGG" id="llu:AKJ09_09898"/>
<keyword evidence="2" id="KW-0238">DNA-binding</keyword>
<dbReference type="Proteomes" id="UP000064967">
    <property type="component" value="Chromosome"/>
</dbReference>
<dbReference type="Gene3D" id="1.10.10.10">
    <property type="entry name" value="Winged helix-like DNA-binding domain superfamily/Winged helix DNA-binding domain"/>
    <property type="match status" value="1"/>
</dbReference>
<proteinExistence type="predicted"/>
<keyword evidence="3" id="KW-0804">Transcription</keyword>